<evidence type="ECO:0000259" key="14">
    <source>
        <dbReference type="Pfam" id="PF13493"/>
    </source>
</evidence>
<organism evidence="15 16">
    <name type="scientific">Mycolicibacterium tusciae</name>
    <dbReference type="NCBI Taxonomy" id="75922"/>
    <lineage>
        <taxon>Bacteria</taxon>
        <taxon>Bacillati</taxon>
        <taxon>Actinomycetota</taxon>
        <taxon>Actinomycetes</taxon>
        <taxon>Mycobacteriales</taxon>
        <taxon>Mycobacteriaceae</taxon>
        <taxon>Mycolicibacterium</taxon>
    </lineage>
</organism>
<accession>A0A1X0JN69</accession>
<gene>
    <name evidence="15" type="ORF">BST47_16865</name>
</gene>
<dbReference type="CDD" id="cd01987">
    <property type="entry name" value="USP_KdpD-like"/>
    <property type="match status" value="1"/>
</dbReference>
<feature type="transmembrane region" description="Helical" evidence="11">
    <location>
        <begin position="411"/>
        <end position="439"/>
    </location>
</feature>
<evidence type="ECO:0000259" key="13">
    <source>
        <dbReference type="Pfam" id="PF02702"/>
    </source>
</evidence>
<keyword evidence="10 11" id="KW-0472">Membrane</keyword>
<dbReference type="Pfam" id="PF13493">
    <property type="entry name" value="DUF4118"/>
    <property type="match status" value="1"/>
</dbReference>
<dbReference type="GO" id="GO:0005524">
    <property type="term" value="F:ATP binding"/>
    <property type="evidence" value="ECO:0007669"/>
    <property type="project" value="UniProtKB-KW"/>
</dbReference>
<evidence type="ECO:0000256" key="11">
    <source>
        <dbReference type="SAM" id="Phobius"/>
    </source>
</evidence>
<dbReference type="InterPro" id="IPR025201">
    <property type="entry name" value="KdpD_TM"/>
</dbReference>
<dbReference type="InterPro" id="IPR014729">
    <property type="entry name" value="Rossmann-like_a/b/a_fold"/>
</dbReference>
<keyword evidence="8 11" id="KW-1133">Transmembrane helix</keyword>
<dbReference type="Gene3D" id="3.40.50.620">
    <property type="entry name" value="HUPs"/>
    <property type="match status" value="1"/>
</dbReference>
<feature type="domain" description="Sensor protein KdpD transmembrane" evidence="14">
    <location>
        <begin position="382"/>
        <end position="488"/>
    </location>
</feature>
<evidence type="ECO:0000256" key="4">
    <source>
        <dbReference type="ARBA" id="ARBA00022692"/>
    </source>
</evidence>
<dbReference type="InterPro" id="IPR052023">
    <property type="entry name" value="Histidine_kinase_KdpD"/>
</dbReference>
<evidence type="ECO:0000256" key="10">
    <source>
        <dbReference type="ARBA" id="ARBA00023136"/>
    </source>
</evidence>
<evidence type="ECO:0000256" key="6">
    <source>
        <dbReference type="ARBA" id="ARBA00022777"/>
    </source>
</evidence>
<dbReference type="Pfam" id="PF02702">
    <property type="entry name" value="KdpD"/>
    <property type="match status" value="1"/>
</dbReference>
<evidence type="ECO:0000259" key="12">
    <source>
        <dbReference type="Pfam" id="PF00582"/>
    </source>
</evidence>
<evidence type="ECO:0000313" key="15">
    <source>
        <dbReference type="EMBL" id="ORB64379.1"/>
    </source>
</evidence>
<dbReference type="Pfam" id="PF00582">
    <property type="entry name" value="Usp"/>
    <property type="match status" value="1"/>
</dbReference>
<reference evidence="15 16" key="1">
    <citation type="submission" date="2017-02" db="EMBL/GenBank/DDBJ databases">
        <title>The new phylogeny of genus Mycobacterium.</title>
        <authorList>
            <person name="Tortoli E."/>
            <person name="Trovato A."/>
            <person name="Cirillo D.M."/>
        </authorList>
    </citation>
    <scope>NUCLEOTIDE SEQUENCE [LARGE SCALE GENOMIC DNA]</scope>
    <source>
        <strain evidence="15 16">DSM 44338</strain>
    </source>
</reference>
<dbReference type="FunFam" id="3.40.50.300:FF:000483">
    <property type="entry name" value="Sensor histidine kinase KdpD"/>
    <property type="match status" value="1"/>
</dbReference>
<keyword evidence="6" id="KW-0418">Kinase</keyword>
<evidence type="ECO:0000256" key="3">
    <source>
        <dbReference type="ARBA" id="ARBA00022679"/>
    </source>
</evidence>
<keyword evidence="7" id="KW-0067">ATP-binding</keyword>
<dbReference type="AlphaFoldDB" id="A0A1X0JN69"/>
<dbReference type="Proteomes" id="UP000192411">
    <property type="component" value="Unassembled WGS sequence"/>
</dbReference>
<keyword evidence="3" id="KW-0808">Transferase</keyword>
<dbReference type="GO" id="GO:0005737">
    <property type="term" value="C:cytoplasm"/>
    <property type="evidence" value="ECO:0007669"/>
    <property type="project" value="UniProtKB-ARBA"/>
</dbReference>
<keyword evidence="5" id="KW-0547">Nucleotide-binding</keyword>
<name>A0A1X0JN69_9MYCO</name>
<feature type="domain" description="UspA" evidence="12">
    <location>
        <begin position="237"/>
        <end position="350"/>
    </location>
</feature>
<evidence type="ECO:0000256" key="5">
    <source>
        <dbReference type="ARBA" id="ARBA00022741"/>
    </source>
</evidence>
<evidence type="ECO:0000256" key="1">
    <source>
        <dbReference type="ARBA" id="ARBA00004141"/>
    </source>
</evidence>
<dbReference type="Gene3D" id="1.20.120.620">
    <property type="entry name" value="Backbone structure of the membrane domain of e. Coli histidine kinase receptor kdpd"/>
    <property type="match status" value="1"/>
</dbReference>
<dbReference type="PANTHER" id="PTHR45569">
    <property type="entry name" value="SENSOR PROTEIN KDPD"/>
    <property type="match status" value="1"/>
</dbReference>
<protein>
    <submittedName>
        <fullName evidence="15">Turgor pressure sensor</fullName>
    </submittedName>
</protein>
<dbReference type="GO" id="GO:0005886">
    <property type="term" value="C:plasma membrane"/>
    <property type="evidence" value="ECO:0007669"/>
    <property type="project" value="TreeGrafter"/>
</dbReference>
<keyword evidence="16" id="KW-1185">Reference proteome</keyword>
<keyword evidence="4 11" id="KW-0812">Transmembrane</keyword>
<feature type="transmembrane region" description="Helical" evidence="11">
    <location>
        <begin position="459"/>
        <end position="481"/>
    </location>
</feature>
<dbReference type="STRING" id="75922.BST47_16865"/>
<keyword evidence="2" id="KW-0597">Phosphoprotein</keyword>
<evidence type="ECO:0000256" key="8">
    <source>
        <dbReference type="ARBA" id="ARBA00022989"/>
    </source>
</evidence>
<proteinExistence type="predicted"/>
<dbReference type="InterPro" id="IPR027417">
    <property type="entry name" value="P-loop_NTPase"/>
</dbReference>
<evidence type="ECO:0000313" key="16">
    <source>
        <dbReference type="Proteomes" id="UP000192411"/>
    </source>
</evidence>
<dbReference type="SUPFAM" id="SSF52540">
    <property type="entry name" value="P-loop containing nucleoside triphosphate hydrolases"/>
    <property type="match status" value="1"/>
</dbReference>
<dbReference type="GO" id="GO:0000155">
    <property type="term" value="F:phosphorelay sensor kinase activity"/>
    <property type="evidence" value="ECO:0007669"/>
    <property type="project" value="InterPro"/>
</dbReference>
<evidence type="ECO:0000256" key="7">
    <source>
        <dbReference type="ARBA" id="ARBA00022840"/>
    </source>
</evidence>
<dbReference type="FunFam" id="3.40.50.620:FF:000112">
    <property type="entry name" value="Sensor histidine kinase KdpD"/>
    <property type="match status" value="1"/>
</dbReference>
<dbReference type="InterPro" id="IPR006016">
    <property type="entry name" value="UspA"/>
</dbReference>
<feature type="transmembrane region" description="Helical" evidence="11">
    <location>
        <begin position="379"/>
        <end position="399"/>
    </location>
</feature>
<sequence>MSILGRKRGDLRVYLGAAPGVGKTYSMLAEAHRRMERGTDVVAAVIETHGRRRTTQQLAGIEVIPPQFVEYQGDRYPELDVEAVLARRPQVILVDDFAHTNTPGSRNATRWQDVDEFLNAGITVITTVNVQHLESLNDVVTQITGVEQKERIPDEIVRAADQIELVDITPEALRRRLAHGNVYPPERVDAALSNYFRPGNLTALRQLALLWLADQVDAALAKYRADKNITDTWETRERVVVGVTGGDESETLVRRASRIASRSGAELKVVHVIQGDGLTSISSQQKSAVRAVATSLGATMHTVVGDDVATTLLDFARAANATQLVLGTSRRSKWARIFDEGIGANVVQQSGSIDVHMVTHPEARRGIRLPTLSRGRRRVVSWLAALAIPIAILAVTMSLPLETLGIGGQSTLFFTGVLVVALLGGVAPAVLSAVLSGLLLNYFLVTPPFTLTIEDPDSAVTIVVLLLVAVAVAVLVDRVAYRAAEARRSSQEAELLALFADSVLRDADLDTLLERIREAYSQRAVSMLAVRSDERTGEVVASVGKDPCTSVDCADTAIDVGDDGFWMLLAGRTLTARERRVLGSVAEQAVNMVKQRR</sequence>
<comment type="subcellular location">
    <subcellularLocation>
        <location evidence="1">Membrane</location>
        <topology evidence="1">Multi-pass membrane protein</topology>
    </subcellularLocation>
</comment>
<evidence type="ECO:0000256" key="9">
    <source>
        <dbReference type="ARBA" id="ARBA00023012"/>
    </source>
</evidence>
<dbReference type="PANTHER" id="PTHR45569:SF1">
    <property type="entry name" value="SENSOR PROTEIN KDPD"/>
    <property type="match status" value="1"/>
</dbReference>
<dbReference type="SUPFAM" id="SSF52402">
    <property type="entry name" value="Adenine nucleotide alpha hydrolases-like"/>
    <property type="match status" value="1"/>
</dbReference>
<dbReference type="InterPro" id="IPR003852">
    <property type="entry name" value="Sig_transdc_His_kinase_KdpD_N"/>
</dbReference>
<dbReference type="Gene3D" id="3.40.50.300">
    <property type="entry name" value="P-loop containing nucleotide triphosphate hydrolases"/>
    <property type="match status" value="1"/>
</dbReference>
<dbReference type="InterPro" id="IPR038318">
    <property type="entry name" value="KdpD_sf"/>
</dbReference>
<comment type="caution">
    <text evidence="15">The sequence shown here is derived from an EMBL/GenBank/DDBJ whole genome shotgun (WGS) entry which is preliminary data.</text>
</comment>
<evidence type="ECO:0000256" key="2">
    <source>
        <dbReference type="ARBA" id="ARBA00022553"/>
    </source>
</evidence>
<dbReference type="EMBL" id="MVIM01000008">
    <property type="protein sequence ID" value="ORB64379.1"/>
    <property type="molecule type" value="Genomic_DNA"/>
</dbReference>
<feature type="domain" description="Signal transduction histidine kinase osmosensitive K+ channel sensor N-terminal" evidence="13">
    <location>
        <begin position="7"/>
        <end position="216"/>
    </location>
</feature>
<keyword evidence="9" id="KW-0902">Two-component regulatory system</keyword>